<accession>A0A9W7W7Z3</accession>
<name>A0A9W7W7Z3_TRIRA</name>
<feature type="domain" description="CARD" evidence="1">
    <location>
        <begin position="1"/>
        <end position="83"/>
    </location>
</feature>
<dbReference type="AlphaFoldDB" id="A0A9W7W7Z3"/>
<comment type="caution">
    <text evidence="2">The sequence shown here is derived from an EMBL/GenBank/DDBJ whole genome shotgun (WGS) entry which is preliminary data.</text>
</comment>
<keyword evidence="3" id="KW-1185">Reference proteome</keyword>
<dbReference type="EMBL" id="JAFHDT010000531">
    <property type="protein sequence ID" value="KAI7789345.1"/>
    <property type="molecule type" value="Genomic_DNA"/>
</dbReference>
<dbReference type="InterPro" id="IPR011029">
    <property type="entry name" value="DEATH-like_dom_sf"/>
</dbReference>
<dbReference type="Gene3D" id="1.10.533.10">
    <property type="entry name" value="Death Domain, Fas"/>
    <property type="match status" value="2"/>
</dbReference>
<evidence type="ECO:0000259" key="1">
    <source>
        <dbReference type="PROSITE" id="PS50209"/>
    </source>
</evidence>
<gene>
    <name evidence="2" type="ORF">IRJ41_003054</name>
</gene>
<dbReference type="Proteomes" id="UP001059041">
    <property type="component" value="Unassembled WGS sequence"/>
</dbReference>
<dbReference type="InterPro" id="IPR001315">
    <property type="entry name" value="CARD"/>
</dbReference>
<sequence>MSSQQLVLKQRALLLDAVCGGGSAEPLDCVLDLLLAWEVLIWEDYLSIRVTEKPVSSNARHLLDVVYEKGEDASGLLLAAFKQVLPEEQKSELCFGKEYAVLEKNRPATATSALLTDRPVLVKKLRDNIDEALDVLMTTGCFTIKDCDGVHLPAYTPSQQVRRLLDQ</sequence>
<dbReference type="Pfam" id="PF00619">
    <property type="entry name" value="CARD"/>
    <property type="match status" value="1"/>
</dbReference>
<feature type="non-terminal residue" evidence="2">
    <location>
        <position position="167"/>
    </location>
</feature>
<proteinExistence type="predicted"/>
<organism evidence="2 3">
    <name type="scientific">Triplophysa rosa</name>
    <name type="common">Cave loach</name>
    <dbReference type="NCBI Taxonomy" id="992332"/>
    <lineage>
        <taxon>Eukaryota</taxon>
        <taxon>Metazoa</taxon>
        <taxon>Chordata</taxon>
        <taxon>Craniata</taxon>
        <taxon>Vertebrata</taxon>
        <taxon>Euteleostomi</taxon>
        <taxon>Actinopterygii</taxon>
        <taxon>Neopterygii</taxon>
        <taxon>Teleostei</taxon>
        <taxon>Ostariophysi</taxon>
        <taxon>Cypriniformes</taxon>
        <taxon>Nemacheilidae</taxon>
        <taxon>Triplophysa</taxon>
    </lineage>
</organism>
<dbReference type="PROSITE" id="PS50209">
    <property type="entry name" value="CARD"/>
    <property type="match status" value="2"/>
</dbReference>
<feature type="domain" description="CARD" evidence="1">
    <location>
        <begin position="106"/>
        <end position="167"/>
    </location>
</feature>
<reference evidence="2" key="1">
    <citation type="submission" date="2021-02" db="EMBL/GenBank/DDBJ databases">
        <title>Comparative genomics reveals that relaxation of natural selection precedes convergent phenotypic evolution of cavefish.</title>
        <authorList>
            <person name="Peng Z."/>
        </authorList>
    </citation>
    <scope>NUCLEOTIDE SEQUENCE</scope>
    <source>
        <tissue evidence="2">Muscle</tissue>
    </source>
</reference>
<dbReference type="GO" id="GO:0042981">
    <property type="term" value="P:regulation of apoptotic process"/>
    <property type="evidence" value="ECO:0007669"/>
    <property type="project" value="InterPro"/>
</dbReference>
<evidence type="ECO:0000313" key="2">
    <source>
        <dbReference type="EMBL" id="KAI7789345.1"/>
    </source>
</evidence>
<dbReference type="SUPFAM" id="SSF47986">
    <property type="entry name" value="DEATH domain"/>
    <property type="match status" value="2"/>
</dbReference>
<protein>
    <submittedName>
        <fullName evidence="2">Nucleotide-binding oligomerization domain-2</fullName>
    </submittedName>
</protein>
<evidence type="ECO:0000313" key="3">
    <source>
        <dbReference type="Proteomes" id="UP001059041"/>
    </source>
</evidence>